<dbReference type="InterPro" id="IPR012337">
    <property type="entry name" value="RNaseH-like_sf"/>
</dbReference>
<gene>
    <name evidence="1" type="ORF">Scaly_1611800</name>
</gene>
<dbReference type="InterPro" id="IPR036397">
    <property type="entry name" value="RNaseH_sf"/>
</dbReference>
<dbReference type="SUPFAM" id="SSF53098">
    <property type="entry name" value="Ribonuclease H-like"/>
    <property type="match status" value="1"/>
</dbReference>
<name>A0AAW2P9P3_9LAMI</name>
<reference evidence="1" key="1">
    <citation type="submission" date="2020-06" db="EMBL/GenBank/DDBJ databases">
        <authorList>
            <person name="Li T."/>
            <person name="Hu X."/>
            <person name="Zhang T."/>
            <person name="Song X."/>
            <person name="Zhang H."/>
            <person name="Dai N."/>
            <person name="Sheng W."/>
            <person name="Hou X."/>
            <person name="Wei L."/>
        </authorList>
    </citation>
    <scope>NUCLEOTIDE SEQUENCE</scope>
    <source>
        <strain evidence="1">KEN8</strain>
        <tissue evidence="1">Leaf</tissue>
    </source>
</reference>
<dbReference type="PANTHER" id="PTHR45835:SF99">
    <property type="entry name" value="CHROMO DOMAIN-CONTAINING PROTEIN-RELATED"/>
    <property type="match status" value="1"/>
</dbReference>
<accession>A0AAW2P9P3</accession>
<dbReference type="Gene3D" id="3.30.420.10">
    <property type="entry name" value="Ribonuclease H-like superfamily/Ribonuclease H"/>
    <property type="match status" value="1"/>
</dbReference>
<sequence length="127" mass="14760">MQRRWIELLKDYDCTIDYHPGKANIVADALSRKTMDQLAGKLGKSSRHEIAFLHSISSSDTGQSERMIQTLEHMMRACIIEFRGNWDDHIPLMEFAYNNSFHSSVDMALYEALYGRKCRSPICWDIE</sequence>
<organism evidence="1">
    <name type="scientific">Sesamum calycinum</name>
    <dbReference type="NCBI Taxonomy" id="2727403"/>
    <lineage>
        <taxon>Eukaryota</taxon>
        <taxon>Viridiplantae</taxon>
        <taxon>Streptophyta</taxon>
        <taxon>Embryophyta</taxon>
        <taxon>Tracheophyta</taxon>
        <taxon>Spermatophyta</taxon>
        <taxon>Magnoliopsida</taxon>
        <taxon>eudicotyledons</taxon>
        <taxon>Gunneridae</taxon>
        <taxon>Pentapetalae</taxon>
        <taxon>asterids</taxon>
        <taxon>lamiids</taxon>
        <taxon>Lamiales</taxon>
        <taxon>Pedaliaceae</taxon>
        <taxon>Sesamum</taxon>
    </lineage>
</organism>
<comment type="caution">
    <text evidence="1">The sequence shown here is derived from an EMBL/GenBank/DDBJ whole genome shotgun (WGS) entry which is preliminary data.</text>
</comment>
<protein>
    <submittedName>
        <fullName evidence="1">Uncharacterized protein</fullName>
    </submittedName>
</protein>
<proteinExistence type="predicted"/>
<evidence type="ECO:0000313" key="1">
    <source>
        <dbReference type="EMBL" id="KAL0352231.1"/>
    </source>
</evidence>
<dbReference type="GO" id="GO:0003676">
    <property type="term" value="F:nucleic acid binding"/>
    <property type="evidence" value="ECO:0007669"/>
    <property type="project" value="InterPro"/>
</dbReference>
<dbReference type="AlphaFoldDB" id="A0AAW2P9P3"/>
<dbReference type="EMBL" id="JACGWM010000009">
    <property type="protein sequence ID" value="KAL0352231.1"/>
    <property type="molecule type" value="Genomic_DNA"/>
</dbReference>
<dbReference type="PANTHER" id="PTHR45835">
    <property type="entry name" value="YALI0A06105P"/>
    <property type="match status" value="1"/>
</dbReference>
<reference evidence="1" key="2">
    <citation type="journal article" date="2024" name="Plant">
        <title>Genomic evolution and insights into agronomic trait innovations of Sesamum species.</title>
        <authorList>
            <person name="Miao H."/>
            <person name="Wang L."/>
            <person name="Qu L."/>
            <person name="Liu H."/>
            <person name="Sun Y."/>
            <person name="Le M."/>
            <person name="Wang Q."/>
            <person name="Wei S."/>
            <person name="Zheng Y."/>
            <person name="Lin W."/>
            <person name="Duan Y."/>
            <person name="Cao H."/>
            <person name="Xiong S."/>
            <person name="Wang X."/>
            <person name="Wei L."/>
            <person name="Li C."/>
            <person name="Ma Q."/>
            <person name="Ju M."/>
            <person name="Zhao R."/>
            <person name="Li G."/>
            <person name="Mu C."/>
            <person name="Tian Q."/>
            <person name="Mei H."/>
            <person name="Zhang T."/>
            <person name="Gao T."/>
            <person name="Zhang H."/>
        </authorList>
    </citation>
    <scope>NUCLEOTIDE SEQUENCE</scope>
    <source>
        <strain evidence="1">KEN8</strain>
    </source>
</reference>